<dbReference type="OrthoDB" id="10249612at2759"/>
<reference evidence="7" key="1">
    <citation type="submission" date="2022-11" db="UniProtKB">
        <authorList>
            <consortium name="EnsemblMetazoa"/>
        </authorList>
    </citation>
    <scope>IDENTIFICATION</scope>
</reference>
<dbReference type="InterPro" id="IPR038596">
    <property type="entry name" value="Janus_sf"/>
</dbReference>
<evidence type="ECO:0000256" key="1">
    <source>
        <dbReference type="ARBA" id="ARBA00002508"/>
    </source>
</evidence>
<dbReference type="Gene3D" id="3.50.20.20">
    <property type="entry name" value="Janus/Ocnus"/>
    <property type="match status" value="1"/>
</dbReference>
<dbReference type="CTD" id="29085"/>
<protein>
    <recommendedName>
        <fullName evidence="9">14 kDa phosphohistidine phosphatase</fullName>
    </recommendedName>
</protein>
<feature type="active site" description="Proton acceptor" evidence="5">
    <location>
        <position position="100"/>
    </location>
</feature>
<dbReference type="InterPro" id="IPR007702">
    <property type="entry name" value="Janus"/>
</dbReference>
<dbReference type="GO" id="GO:0101006">
    <property type="term" value="F:protein histidine phosphatase activity"/>
    <property type="evidence" value="ECO:0007669"/>
    <property type="project" value="TreeGrafter"/>
</dbReference>
<feature type="binding site" evidence="6">
    <location>
        <position position="72"/>
    </location>
    <ligand>
        <name>substrate</name>
    </ligand>
</feature>
<keyword evidence="3" id="KW-0221">Differentiation</keyword>
<name>A0A914AHX3_PATMI</name>
<keyword evidence="4" id="KW-0726">Sexual differentiation</keyword>
<dbReference type="GO" id="GO:0005829">
    <property type="term" value="C:cytosol"/>
    <property type="evidence" value="ECO:0007669"/>
    <property type="project" value="TreeGrafter"/>
</dbReference>
<proteinExistence type="inferred from homology"/>
<comment type="function">
    <text evidence="1">JanA and janB regulate somatic sex differentiation.</text>
</comment>
<evidence type="ECO:0000256" key="6">
    <source>
        <dbReference type="PIRSR" id="PIRSR607702-2"/>
    </source>
</evidence>
<evidence type="ECO:0000256" key="4">
    <source>
        <dbReference type="ARBA" id="ARBA00022928"/>
    </source>
</evidence>
<organism evidence="7 8">
    <name type="scientific">Patiria miniata</name>
    <name type="common">Bat star</name>
    <name type="synonym">Asterina miniata</name>
    <dbReference type="NCBI Taxonomy" id="46514"/>
    <lineage>
        <taxon>Eukaryota</taxon>
        <taxon>Metazoa</taxon>
        <taxon>Echinodermata</taxon>
        <taxon>Eleutherozoa</taxon>
        <taxon>Asterozoa</taxon>
        <taxon>Asteroidea</taxon>
        <taxon>Valvatacea</taxon>
        <taxon>Valvatida</taxon>
        <taxon>Asterinidae</taxon>
        <taxon>Patiria</taxon>
    </lineage>
</organism>
<dbReference type="FunFam" id="3.50.20.20:FF:000001">
    <property type="entry name" value="14 kDa phosphohistidine phosphatase"/>
    <property type="match status" value="1"/>
</dbReference>
<accession>A0A914AHX3</accession>
<dbReference type="EnsemblMetazoa" id="XM_038207682.1">
    <property type="protein sequence ID" value="XP_038063610.1"/>
    <property type="gene ID" value="LOC119734280"/>
</dbReference>
<dbReference type="GO" id="GO:0007548">
    <property type="term" value="P:sex differentiation"/>
    <property type="evidence" value="ECO:0007669"/>
    <property type="project" value="UniProtKB-KW"/>
</dbReference>
<dbReference type="PANTHER" id="PTHR12258">
    <property type="entry name" value="JANUS-A/JANUS-B"/>
    <property type="match status" value="1"/>
</dbReference>
<dbReference type="GO" id="GO:0030154">
    <property type="term" value="P:cell differentiation"/>
    <property type="evidence" value="ECO:0007669"/>
    <property type="project" value="UniProtKB-KW"/>
</dbReference>
<dbReference type="RefSeq" id="XP_038063610.1">
    <property type="nucleotide sequence ID" value="XM_038207682.1"/>
</dbReference>
<evidence type="ECO:0000256" key="2">
    <source>
        <dbReference type="ARBA" id="ARBA00010971"/>
    </source>
</evidence>
<dbReference type="Pfam" id="PF05005">
    <property type="entry name" value="Ocnus"/>
    <property type="match status" value="1"/>
</dbReference>
<keyword evidence="8" id="KW-1185">Reference proteome</keyword>
<evidence type="ECO:0000313" key="7">
    <source>
        <dbReference type="EnsemblMetazoa" id="XP_038063610.1"/>
    </source>
</evidence>
<dbReference type="Proteomes" id="UP000887568">
    <property type="component" value="Unplaced"/>
</dbReference>
<evidence type="ECO:0000256" key="5">
    <source>
        <dbReference type="PIRSR" id="PIRSR607702-1"/>
    </source>
</evidence>
<evidence type="ECO:0000313" key="8">
    <source>
        <dbReference type="Proteomes" id="UP000887568"/>
    </source>
</evidence>
<sequence length="173" mass="19738">MLQFLPINLALKQYLHFTGRERLFALFLKISSQLVVLRPISQQQNASKRKKMSDTALDSVADVEIDSSGKFKYILIKIWPKDDKNNSKYIVRGDGRVDYHADIFDEVEPKLRSKKISCDCEGGGRIQHKPQAKTILVYGYSQGFGRADHSITVEKLKAKYPGYTSITFNNEGY</sequence>
<dbReference type="AlphaFoldDB" id="A0A914AHX3"/>
<evidence type="ECO:0008006" key="9">
    <source>
        <dbReference type="Google" id="ProtNLM"/>
    </source>
</evidence>
<evidence type="ECO:0000256" key="3">
    <source>
        <dbReference type="ARBA" id="ARBA00022782"/>
    </source>
</evidence>
<dbReference type="GeneID" id="119734280"/>
<comment type="similarity">
    <text evidence="2">Belongs to the janus family.</text>
</comment>
<dbReference type="PANTHER" id="PTHR12258:SF5">
    <property type="entry name" value="BCDNA.GH02250-RELATED"/>
    <property type="match status" value="1"/>
</dbReference>
<dbReference type="SUPFAM" id="SSF143724">
    <property type="entry name" value="PHP14-like"/>
    <property type="match status" value="1"/>
</dbReference>